<dbReference type="Pfam" id="PF21922">
    <property type="entry name" value="PBP_dimer_2"/>
    <property type="match status" value="1"/>
</dbReference>
<dbReference type="Proteomes" id="UP000182725">
    <property type="component" value="Unassembled WGS sequence"/>
</dbReference>
<accession>A0A1H5MY29</accession>
<dbReference type="GO" id="GO:0005886">
    <property type="term" value="C:plasma membrane"/>
    <property type="evidence" value="ECO:0007669"/>
    <property type="project" value="TreeGrafter"/>
</dbReference>
<dbReference type="InterPro" id="IPR001460">
    <property type="entry name" value="PCN-bd_Tpept"/>
</dbReference>
<proteinExistence type="predicted"/>
<feature type="domain" description="Penicillin binding protein A dimerisation" evidence="2">
    <location>
        <begin position="52"/>
        <end position="134"/>
    </location>
</feature>
<dbReference type="EMBL" id="FNTV01000001">
    <property type="protein sequence ID" value="SEE93531.1"/>
    <property type="molecule type" value="Genomic_DNA"/>
</dbReference>
<evidence type="ECO:0000259" key="2">
    <source>
        <dbReference type="Pfam" id="PF21922"/>
    </source>
</evidence>
<dbReference type="InterPro" id="IPR050515">
    <property type="entry name" value="Beta-lactam/transpept"/>
</dbReference>
<dbReference type="GO" id="GO:0071555">
    <property type="term" value="P:cell wall organization"/>
    <property type="evidence" value="ECO:0007669"/>
    <property type="project" value="TreeGrafter"/>
</dbReference>
<protein>
    <submittedName>
        <fullName evidence="3">Cell elongation-specific peptidoglycan D,D-transpeptidase</fullName>
    </submittedName>
</protein>
<dbReference type="Gene3D" id="3.90.1310.10">
    <property type="entry name" value="Penicillin-binding protein 2a (Domain 2)"/>
    <property type="match status" value="1"/>
</dbReference>
<dbReference type="AlphaFoldDB" id="A0A1H5MY29"/>
<gene>
    <name evidence="3" type="ORF">SAMN04489740_3187</name>
</gene>
<dbReference type="SUPFAM" id="SSF56601">
    <property type="entry name" value="beta-lactamase/transpeptidase-like"/>
    <property type="match status" value="1"/>
</dbReference>
<dbReference type="Pfam" id="PF00905">
    <property type="entry name" value="Transpeptidase"/>
    <property type="match status" value="1"/>
</dbReference>
<dbReference type="Gene3D" id="3.40.710.10">
    <property type="entry name" value="DD-peptidase/beta-lactamase superfamily"/>
    <property type="match status" value="1"/>
</dbReference>
<dbReference type="PANTHER" id="PTHR30627">
    <property type="entry name" value="PEPTIDOGLYCAN D,D-TRANSPEPTIDASE"/>
    <property type="match status" value="1"/>
</dbReference>
<dbReference type="PANTHER" id="PTHR30627:SF24">
    <property type="entry name" value="PENICILLIN-BINDING PROTEIN 4B"/>
    <property type="match status" value="1"/>
</dbReference>
<dbReference type="RefSeq" id="WP_074712391.1">
    <property type="nucleotide sequence ID" value="NZ_FNTV01000001.1"/>
</dbReference>
<organism evidence="3 4">
    <name type="scientific">Arthrobacter alpinus</name>
    <dbReference type="NCBI Taxonomy" id="656366"/>
    <lineage>
        <taxon>Bacteria</taxon>
        <taxon>Bacillati</taxon>
        <taxon>Actinomycetota</taxon>
        <taxon>Actinomycetes</taxon>
        <taxon>Micrococcales</taxon>
        <taxon>Micrococcaceae</taxon>
        <taxon>Arthrobacter</taxon>
    </lineage>
</organism>
<evidence type="ECO:0000313" key="4">
    <source>
        <dbReference type="Proteomes" id="UP000182725"/>
    </source>
</evidence>
<feature type="domain" description="Penicillin-binding protein transpeptidase" evidence="1">
    <location>
        <begin position="156"/>
        <end position="485"/>
    </location>
</feature>
<sequence>MNQAIRNSWIVAIALFALLFGAVSYVQFFAVDSLNANPQNDRQLVASFCSNRGPILVDGQAIAESVPSGTDCKYQRTYNDPELYAGLTGFFSKFSGQYGLEAQMRDELTGNSDSALFDRIAQAFTGEQQQGRSVELTIDSTIQKMAYDMIPDDVGGSIVAMNPKTGAIIAMVSKPSYDTNLMATHNKADFDASMAKLVDVPGINLFGSPAYTKLYAPGSVFKIIDTAAALESGKYNKDSVLPNPAELAFPGINYALPNYANGQCYTKDKATFAFALENSCNTPFASIALDLGQDAITAQAEKFGFNDNSLKFPDRVVDSRFPGSDGTLDDPSLAQSAIGQKDVLASPLQIAMMTAAIANGGEQMAPNLVKTIRTPDLKTVSSLTPEVLRQSTTPEIAAQIKEWMVSVVDNGIGSAAAVPGVQVAAKTGTAELGLNESGVMMNNAWFTGFAPANDPEVVVTIVMPKVDVATGAQLTSPNASKLFKAVLNK</sequence>
<evidence type="ECO:0000259" key="1">
    <source>
        <dbReference type="Pfam" id="PF00905"/>
    </source>
</evidence>
<dbReference type="GO" id="GO:0071972">
    <property type="term" value="F:peptidoglycan L,D-transpeptidase activity"/>
    <property type="evidence" value="ECO:0007669"/>
    <property type="project" value="TreeGrafter"/>
</dbReference>
<name>A0A1H5MY29_9MICC</name>
<dbReference type="InterPro" id="IPR054120">
    <property type="entry name" value="PBPA_dimer"/>
</dbReference>
<dbReference type="GO" id="GO:0008658">
    <property type="term" value="F:penicillin binding"/>
    <property type="evidence" value="ECO:0007669"/>
    <property type="project" value="InterPro"/>
</dbReference>
<evidence type="ECO:0000313" key="3">
    <source>
        <dbReference type="EMBL" id="SEE93531.1"/>
    </source>
</evidence>
<dbReference type="InterPro" id="IPR012338">
    <property type="entry name" value="Beta-lactam/transpept-like"/>
</dbReference>
<reference evidence="3 4" key="1">
    <citation type="submission" date="2016-10" db="EMBL/GenBank/DDBJ databases">
        <authorList>
            <person name="de Groot N.N."/>
        </authorList>
    </citation>
    <scope>NUCLEOTIDE SEQUENCE [LARGE SCALE GENOMIC DNA]</scope>
    <source>
        <strain evidence="3 4">DSM 22274</strain>
    </source>
</reference>